<keyword evidence="7" id="KW-1185">Reference proteome</keyword>
<keyword evidence="2 4" id="KW-0378">Hydrolase</keyword>
<evidence type="ECO:0000256" key="3">
    <source>
        <dbReference type="ARBA" id="ARBA00022840"/>
    </source>
</evidence>
<dbReference type="PROSITE" id="PS51192">
    <property type="entry name" value="HELICASE_ATP_BIND_1"/>
    <property type="match status" value="1"/>
</dbReference>
<dbReference type="InterPro" id="IPR027417">
    <property type="entry name" value="P-loop_NTPase"/>
</dbReference>
<evidence type="ECO:0000256" key="2">
    <source>
        <dbReference type="ARBA" id="ARBA00022801"/>
    </source>
</evidence>
<dbReference type="EnsemblMetazoa" id="tetur05g03300.1">
    <property type="protein sequence ID" value="tetur05g03300.1"/>
    <property type="gene ID" value="tetur05g03300"/>
</dbReference>
<dbReference type="Proteomes" id="UP000015104">
    <property type="component" value="Unassembled WGS sequence"/>
</dbReference>
<name>T1K4P1_TETUR</name>
<dbReference type="SMART" id="SM00487">
    <property type="entry name" value="DEXDc"/>
    <property type="match status" value="1"/>
</dbReference>
<dbReference type="GO" id="GO:0003723">
    <property type="term" value="F:RNA binding"/>
    <property type="evidence" value="ECO:0007669"/>
    <property type="project" value="UniProtKB-UniRule"/>
</dbReference>
<dbReference type="GO" id="GO:0005524">
    <property type="term" value="F:ATP binding"/>
    <property type="evidence" value="ECO:0007669"/>
    <property type="project" value="UniProtKB-UniRule"/>
</dbReference>
<keyword evidence="4" id="KW-0694">RNA-binding</keyword>
<evidence type="ECO:0000256" key="1">
    <source>
        <dbReference type="ARBA" id="ARBA00022741"/>
    </source>
</evidence>
<evidence type="ECO:0000313" key="6">
    <source>
        <dbReference type="EnsemblMetazoa" id="tetur05g03300.1"/>
    </source>
</evidence>
<dbReference type="SUPFAM" id="SSF52540">
    <property type="entry name" value="P-loop containing nucleoside triphosphate hydrolases"/>
    <property type="match status" value="1"/>
</dbReference>
<dbReference type="eggNOG" id="KOG0350">
    <property type="taxonomic scope" value="Eukaryota"/>
</dbReference>
<organism evidence="6 7">
    <name type="scientific">Tetranychus urticae</name>
    <name type="common">Two-spotted spider mite</name>
    <dbReference type="NCBI Taxonomy" id="32264"/>
    <lineage>
        <taxon>Eukaryota</taxon>
        <taxon>Metazoa</taxon>
        <taxon>Ecdysozoa</taxon>
        <taxon>Arthropoda</taxon>
        <taxon>Chelicerata</taxon>
        <taxon>Arachnida</taxon>
        <taxon>Acari</taxon>
        <taxon>Acariformes</taxon>
        <taxon>Trombidiformes</taxon>
        <taxon>Prostigmata</taxon>
        <taxon>Eleutherengona</taxon>
        <taxon>Raphignathae</taxon>
        <taxon>Tetranychoidea</taxon>
        <taxon>Tetranychidae</taxon>
        <taxon>Tetranychus</taxon>
    </lineage>
</organism>
<dbReference type="Pfam" id="PF00270">
    <property type="entry name" value="DEAD"/>
    <property type="match status" value="1"/>
</dbReference>
<dbReference type="GO" id="GO:0016787">
    <property type="term" value="F:hydrolase activity"/>
    <property type="evidence" value="ECO:0007669"/>
    <property type="project" value="UniProtKB-KW"/>
</dbReference>
<protein>
    <recommendedName>
        <fullName evidence="4">ATP-dependent RNA helicase</fullName>
        <ecNumber evidence="4">3.6.4.13</ecNumber>
    </recommendedName>
</protein>
<dbReference type="GO" id="GO:0003724">
    <property type="term" value="F:RNA helicase activity"/>
    <property type="evidence" value="ECO:0007669"/>
    <property type="project" value="UniProtKB-EC"/>
</dbReference>
<dbReference type="InterPro" id="IPR011545">
    <property type="entry name" value="DEAD/DEAH_box_helicase_dom"/>
</dbReference>
<comment type="function">
    <text evidence="4">RNA helicase.</text>
</comment>
<evidence type="ECO:0000313" key="7">
    <source>
        <dbReference type="Proteomes" id="UP000015104"/>
    </source>
</evidence>
<keyword evidence="4" id="KW-0347">Helicase</keyword>
<dbReference type="PANTHER" id="PTHR24031">
    <property type="entry name" value="RNA HELICASE"/>
    <property type="match status" value="1"/>
</dbReference>
<comment type="similarity">
    <text evidence="4">Belongs to the DEAD box helicase family.</text>
</comment>
<comment type="catalytic activity">
    <reaction evidence="4">
        <text>ATP + H2O = ADP + phosphate + H(+)</text>
        <dbReference type="Rhea" id="RHEA:13065"/>
        <dbReference type="ChEBI" id="CHEBI:15377"/>
        <dbReference type="ChEBI" id="CHEBI:15378"/>
        <dbReference type="ChEBI" id="CHEBI:30616"/>
        <dbReference type="ChEBI" id="CHEBI:43474"/>
        <dbReference type="ChEBI" id="CHEBI:456216"/>
        <dbReference type="EC" id="3.6.4.13"/>
    </reaction>
</comment>
<comment type="domain">
    <text evidence="4">The Q motif is unique to and characteristic of the DEAD box family of RNA helicases and controls ATP binding and hydrolysis.</text>
</comment>
<dbReference type="Gene3D" id="3.40.50.1000">
    <property type="entry name" value="HAD superfamily/HAD-like"/>
    <property type="match status" value="1"/>
</dbReference>
<dbReference type="Gene3D" id="3.40.50.300">
    <property type="entry name" value="P-loop containing nucleotide triphosphate hydrolases"/>
    <property type="match status" value="1"/>
</dbReference>
<keyword evidence="1 4" id="KW-0547">Nucleotide-binding</keyword>
<reference evidence="7" key="1">
    <citation type="submission" date="2011-08" db="EMBL/GenBank/DDBJ databases">
        <authorList>
            <person name="Rombauts S."/>
        </authorList>
    </citation>
    <scope>NUCLEOTIDE SEQUENCE</scope>
    <source>
        <strain evidence="7">London</strain>
    </source>
</reference>
<accession>T1K4P1</accession>
<dbReference type="HOGENOM" id="CLU_518101_0_0_1"/>
<dbReference type="InterPro" id="IPR023214">
    <property type="entry name" value="HAD_sf"/>
</dbReference>
<evidence type="ECO:0000256" key="4">
    <source>
        <dbReference type="RuleBase" id="RU365068"/>
    </source>
</evidence>
<dbReference type="AlphaFoldDB" id="T1K4P1"/>
<sequence length="526" mass="60248">MVPRLLSIFKNAIDYQIFVKKSIQNFFPVQRAAIPVIIDVLSCNNFHRGRDVCVSSPTGSGKTLSFVIPIVQTLINRVEVKLRAIIILPVRDLAQQVYKVLEDFAKPCGLKATLSVGHRSFQEDLNCIIKEVSPGKYRWLIDVLVTTPSRLIDLIHNCAGFDLSSLQILVLDEVDRLLDFDIEYNLVQEVDEAVHGAKGRVPCLCCSTETLDSSKGIRGCTCLVSGSTLSEEDLSCMIKEVSPGKYRWLVTTPSHFIMLPSNYTYEGPNGVKLLRVRSIAGHRLRVTQELAEELDKDYETKLSKDAKLILLVDLDQTLIDTTNEPPLDGMKDVFKYQLMASVYAAPDLLFVDTDKMEERIQRFFKLGFVNNIDKFYVFHEAPHGWYLQDWKQFILKFNYIQYRIMPWLLNKQDDQYPTPHPLIKVYSALELPYERIKSRFLWVSSAGICPPKFNENGGDNLNLAVILKNLPLINSKHFFKTAIYTVEDSIMSDITDLPSKEESFYLEDHEDENVREAYKARNKRIK</sequence>
<dbReference type="InterPro" id="IPR014001">
    <property type="entry name" value="Helicase_ATP-bd"/>
</dbReference>
<dbReference type="EC" id="3.6.4.13" evidence="4"/>
<keyword evidence="3 4" id="KW-0067">ATP-binding</keyword>
<evidence type="ECO:0000259" key="5">
    <source>
        <dbReference type="PROSITE" id="PS51192"/>
    </source>
</evidence>
<proteinExistence type="inferred from homology"/>
<dbReference type="EMBL" id="CAEY01001579">
    <property type="status" value="NOT_ANNOTATED_CDS"/>
    <property type="molecule type" value="Genomic_DNA"/>
</dbReference>
<reference evidence="6" key="2">
    <citation type="submission" date="2015-06" db="UniProtKB">
        <authorList>
            <consortium name="EnsemblMetazoa"/>
        </authorList>
    </citation>
    <scope>IDENTIFICATION</scope>
</reference>
<dbReference type="EnsemblMetazoa" id="tetur05g09415.1">
    <property type="protein sequence ID" value="tetur05g09415.1"/>
    <property type="gene ID" value="tetur05g09415"/>
</dbReference>
<dbReference type="STRING" id="32264.T1K4P1"/>
<feature type="domain" description="Helicase ATP-binding" evidence="5">
    <location>
        <begin position="43"/>
        <end position="247"/>
    </location>
</feature>